<dbReference type="PROSITE" id="PS50089">
    <property type="entry name" value="ZF_RING_2"/>
    <property type="match status" value="1"/>
</dbReference>
<reference evidence="7" key="1">
    <citation type="submission" date="2025-08" db="UniProtKB">
        <authorList>
            <consortium name="Ensembl"/>
        </authorList>
    </citation>
    <scope>IDENTIFICATION</scope>
</reference>
<evidence type="ECO:0000259" key="5">
    <source>
        <dbReference type="PROSITE" id="PS50089"/>
    </source>
</evidence>
<dbReference type="OMA" id="RECMESH"/>
<keyword evidence="3" id="KW-0862">Zinc</keyword>
<dbReference type="Gene3D" id="3.30.40.10">
    <property type="entry name" value="Zinc/RING finger domain, C3HC4 (zinc finger)"/>
    <property type="match status" value="1"/>
</dbReference>
<accession>A0A3Q3F4L1</accession>
<dbReference type="InterPro" id="IPR000315">
    <property type="entry name" value="Znf_B-box"/>
</dbReference>
<evidence type="ECO:0000313" key="7">
    <source>
        <dbReference type="Ensembl" id="ENSKMAP00000008522.1"/>
    </source>
</evidence>
<evidence type="ECO:0000259" key="6">
    <source>
        <dbReference type="PROSITE" id="PS50119"/>
    </source>
</evidence>
<name>A0A3Q3F4L1_KRYMA</name>
<dbReference type="GO" id="GO:0008270">
    <property type="term" value="F:zinc ion binding"/>
    <property type="evidence" value="ECO:0007669"/>
    <property type="project" value="UniProtKB-KW"/>
</dbReference>
<evidence type="ECO:0000313" key="8">
    <source>
        <dbReference type="Proteomes" id="UP000264800"/>
    </source>
</evidence>
<dbReference type="GeneTree" id="ENSGT00970000193390"/>
<feature type="domain" description="RING-type" evidence="5">
    <location>
        <begin position="11"/>
        <end position="51"/>
    </location>
</feature>
<evidence type="ECO:0000256" key="1">
    <source>
        <dbReference type="ARBA" id="ARBA00022723"/>
    </source>
</evidence>
<evidence type="ECO:0000256" key="2">
    <source>
        <dbReference type="ARBA" id="ARBA00022771"/>
    </source>
</evidence>
<dbReference type="SUPFAM" id="SSF57845">
    <property type="entry name" value="B-box zinc-binding domain"/>
    <property type="match status" value="1"/>
</dbReference>
<dbReference type="SUPFAM" id="SSF57850">
    <property type="entry name" value="RING/U-box"/>
    <property type="match status" value="1"/>
</dbReference>
<dbReference type="PANTHER" id="PTHR24103">
    <property type="entry name" value="E3 UBIQUITIN-PROTEIN LIGASE TRIM"/>
    <property type="match status" value="1"/>
</dbReference>
<protein>
    <recommendedName>
        <fullName evidence="9">RING-type domain-containing protein</fullName>
    </recommendedName>
</protein>
<evidence type="ECO:0008006" key="9">
    <source>
        <dbReference type="Google" id="ProtNLM"/>
    </source>
</evidence>
<feature type="domain" description="B box-type" evidence="6">
    <location>
        <begin position="83"/>
        <end position="124"/>
    </location>
</feature>
<dbReference type="InterPro" id="IPR001841">
    <property type="entry name" value="Znf_RING"/>
</dbReference>
<proteinExistence type="predicted"/>
<organism evidence="7 8">
    <name type="scientific">Kryptolebias marmoratus</name>
    <name type="common">Mangrove killifish</name>
    <name type="synonym">Rivulus marmoratus</name>
    <dbReference type="NCBI Taxonomy" id="37003"/>
    <lineage>
        <taxon>Eukaryota</taxon>
        <taxon>Metazoa</taxon>
        <taxon>Chordata</taxon>
        <taxon>Craniata</taxon>
        <taxon>Vertebrata</taxon>
        <taxon>Euteleostomi</taxon>
        <taxon>Actinopterygii</taxon>
        <taxon>Neopterygii</taxon>
        <taxon>Teleostei</taxon>
        <taxon>Neoteleostei</taxon>
        <taxon>Acanthomorphata</taxon>
        <taxon>Ovalentaria</taxon>
        <taxon>Atherinomorphae</taxon>
        <taxon>Cyprinodontiformes</taxon>
        <taxon>Rivulidae</taxon>
        <taxon>Kryptolebias</taxon>
    </lineage>
</organism>
<dbReference type="Ensembl" id="ENSKMAT00000008654.1">
    <property type="protein sequence ID" value="ENSKMAP00000008522.1"/>
    <property type="gene ID" value="ENSKMAG00000006399.1"/>
</dbReference>
<dbReference type="InterPro" id="IPR027370">
    <property type="entry name" value="Znf-RING_euk"/>
</dbReference>
<dbReference type="SMART" id="SM00336">
    <property type="entry name" value="BBOX"/>
    <property type="match status" value="1"/>
</dbReference>
<dbReference type="Pfam" id="PF00643">
    <property type="entry name" value="zf-B_box"/>
    <property type="match status" value="1"/>
</dbReference>
<keyword evidence="8" id="KW-1185">Reference proteome</keyword>
<dbReference type="PROSITE" id="PS50119">
    <property type="entry name" value="ZF_BBOX"/>
    <property type="match status" value="1"/>
</dbReference>
<reference evidence="7" key="2">
    <citation type="submission" date="2025-09" db="UniProtKB">
        <authorList>
            <consortium name="Ensembl"/>
        </authorList>
    </citation>
    <scope>IDENTIFICATION</scope>
</reference>
<dbReference type="Gene3D" id="3.30.160.60">
    <property type="entry name" value="Classic Zinc Finger"/>
    <property type="match status" value="1"/>
</dbReference>
<dbReference type="AlphaFoldDB" id="A0A3Q3F4L1"/>
<dbReference type="Pfam" id="PF13445">
    <property type="entry name" value="zf-RING_UBOX"/>
    <property type="match status" value="1"/>
</dbReference>
<dbReference type="InterPro" id="IPR013083">
    <property type="entry name" value="Znf_RING/FYVE/PHD"/>
</dbReference>
<evidence type="ECO:0000256" key="3">
    <source>
        <dbReference type="ARBA" id="ARBA00022833"/>
    </source>
</evidence>
<keyword evidence="1" id="KW-0479">Metal-binding</keyword>
<dbReference type="Proteomes" id="UP000264800">
    <property type="component" value="Unplaced"/>
</dbReference>
<dbReference type="InterPro" id="IPR050143">
    <property type="entry name" value="TRIM/RBCC"/>
</dbReference>
<keyword evidence="2 4" id="KW-0863">Zinc-finger</keyword>
<dbReference type="SMART" id="SM00184">
    <property type="entry name" value="RING"/>
    <property type="match status" value="1"/>
</dbReference>
<evidence type="ECO:0000256" key="4">
    <source>
        <dbReference type="PROSITE-ProRule" id="PRU00024"/>
    </source>
</evidence>
<sequence>LEFLKTSNICCPVCCDIYRDPVLLSCSHSLCKACWQRCKTVKSNPECPICRRSCSSDDPPQNLALRNVCEAFSQGSGERLSAAPSELCSLHAEKLQLFCVQDQQPVCLICQFSRWHTNHSFRPIEEAAAEHRSLLLELLRPLQEKQEFLTDAEENLKQAVLNTELQFTDTERQIKDVFSTLRTFLQKDEEISLSLLISPHYYLWLSF</sequence>